<keyword evidence="2" id="KW-1185">Reference proteome</keyword>
<gene>
    <name evidence="1" type="ORF">BIV24_08290</name>
</gene>
<name>A0A1S2PPY1_9ACTN</name>
<dbReference type="AlphaFoldDB" id="A0A1S2PPY1"/>
<dbReference type="OrthoDB" id="7185309at2"/>
<evidence type="ECO:0000313" key="2">
    <source>
        <dbReference type="Proteomes" id="UP000179935"/>
    </source>
</evidence>
<proteinExistence type="predicted"/>
<dbReference type="EMBL" id="MLYP01000022">
    <property type="protein sequence ID" value="OIJ95596.1"/>
    <property type="molecule type" value="Genomic_DNA"/>
</dbReference>
<evidence type="ECO:0000313" key="1">
    <source>
        <dbReference type="EMBL" id="OIJ95596.1"/>
    </source>
</evidence>
<reference evidence="1 2" key="1">
    <citation type="submission" date="2016-10" db="EMBL/GenBank/DDBJ databases">
        <title>Genome sequence of Streptomyces sp. MUSC 93.</title>
        <authorList>
            <person name="Lee L.-H."/>
            <person name="Ser H.-L."/>
            <person name="Law J.W.-F."/>
        </authorList>
    </citation>
    <scope>NUCLEOTIDE SEQUENCE [LARGE SCALE GENOMIC DNA]</scope>
    <source>
        <strain evidence="1 2">MUSC 93</strain>
    </source>
</reference>
<comment type="caution">
    <text evidence="1">The sequence shown here is derived from an EMBL/GenBank/DDBJ whole genome shotgun (WGS) entry which is preliminary data.</text>
</comment>
<protein>
    <recommendedName>
        <fullName evidence="3">Thioredoxin family protein</fullName>
    </recommendedName>
</protein>
<dbReference type="Proteomes" id="UP000179935">
    <property type="component" value="Unassembled WGS sequence"/>
</dbReference>
<dbReference type="RefSeq" id="WP_071365545.1">
    <property type="nucleotide sequence ID" value="NZ_MLYP01000022.1"/>
</dbReference>
<sequence>MEIEVLVVPDCPNEKVAAERLRQALDDVGLREVGFTTRVVADQAEAERSGFTGSPTILIEGRDPFAEPGRAPGLACRVYRTPGGLAGAPGVEQLRQVLSRLS</sequence>
<accession>A0A1S2PPY1</accession>
<organism evidence="1 2">
    <name type="scientific">Streptomyces colonosanans</name>
    <dbReference type="NCBI Taxonomy" id="1428652"/>
    <lineage>
        <taxon>Bacteria</taxon>
        <taxon>Bacillati</taxon>
        <taxon>Actinomycetota</taxon>
        <taxon>Actinomycetes</taxon>
        <taxon>Kitasatosporales</taxon>
        <taxon>Streptomycetaceae</taxon>
        <taxon>Streptomyces</taxon>
    </lineage>
</organism>
<evidence type="ECO:0008006" key="3">
    <source>
        <dbReference type="Google" id="ProtNLM"/>
    </source>
</evidence>
<dbReference type="STRING" id="1428652.BIV24_08290"/>